<dbReference type="Gene3D" id="3.90.70.10">
    <property type="entry name" value="Cysteine proteinases"/>
    <property type="match status" value="2"/>
</dbReference>
<dbReference type="VEuPathDB" id="FungiDB:DEHA2G10164g"/>
<dbReference type="PROSITE" id="PS50235">
    <property type="entry name" value="USP_3"/>
    <property type="match status" value="1"/>
</dbReference>
<keyword evidence="4" id="KW-1185">Reference proteome</keyword>
<dbReference type="GeneID" id="2904883"/>
<dbReference type="InterPro" id="IPR001394">
    <property type="entry name" value="Peptidase_C19_UCH"/>
</dbReference>
<dbReference type="Pfam" id="PF00443">
    <property type="entry name" value="UCH"/>
    <property type="match status" value="1"/>
</dbReference>
<dbReference type="STRING" id="284592.Q6BII3"/>
<dbReference type="CDD" id="cd02670">
    <property type="entry name" value="Peptidase_C19N"/>
    <property type="match status" value="1"/>
</dbReference>
<dbReference type="EMBL" id="CR382139">
    <property type="protein sequence ID" value="CAG90460.2"/>
    <property type="molecule type" value="Genomic_DNA"/>
</dbReference>
<feature type="domain" description="USP" evidence="2">
    <location>
        <begin position="126"/>
        <end position="567"/>
    </location>
</feature>
<dbReference type="RefSeq" id="XP_461988.2">
    <property type="nucleotide sequence ID" value="XM_461988.1"/>
</dbReference>
<dbReference type="AlphaFoldDB" id="Q6BII3"/>
<evidence type="ECO:0000259" key="2">
    <source>
        <dbReference type="PROSITE" id="PS50235"/>
    </source>
</evidence>
<dbReference type="KEGG" id="dha:DEHA2G10164g"/>
<dbReference type="OMA" id="PQFRRNS"/>
<organism evidence="3 4">
    <name type="scientific">Debaryomyces hansenii (strain ATCC 36239 / CBS 767 / BCRC 21394 / JCM 1990 / NBRC 0083 / IGC 2968)</name>
    <name type="common">Yeast</name>
    <name type="synonym">Torulaspora hansenii</name>
    <dbReference type="NCBI Taxonomy" id="284592"/>
    <lineage>
        <taxon>Eukaryota</taxon>
        <taxon>Fungi</taxon>
        <taxon>Dikarya</taxon>
        <taxon>Ascomycota</taxon>
        <taxon>Saccharomycotina</taxon>
        <taxon>Pichiomycetes</taxon>
        <taxon>Debaryomycetaceae</taxon>
        <taxon>Debaryomyces</taxon>
    </lineage>
</organism>
<dbReference type="GO" id="GO:0004843">
    <property type="term" value="F:cysteine-type deubiquitinase activity"/>
    <property type="evidence" value="ECO:0007669"/>
    <property type="project" value="InterPro"/>
</dbReference>
<name>Q6BII3_DEBHA</name>
<dbReference type="Proteomes" id="UP000000599">
    <property type="component" value="Chromosome G"/>
</dbReference>
<evidence type="ECO:0000313" key="4">
    <source>
        <dbReference type="Proteomes" id="UP000000599"/>
    </source>
</evidence>
<dbReference type="InterPro" id="IPR028889">
    <property type="entry name" value="USP"/>
</dbReference>
<sequence>MFRKKISNYSSKHNQEVQKSAFDESFWQWYVDSYGKAQPAGKDNASYNTKKYHHNSSAVTTLTKYFDTLKLPTPSMNEIVSLLKSPFTQGDIIKTFHLIRFFQLSSEGLFLTNVPYDKLGCAIQYVGAENWENVMCYLDALLYSMFSSLESFEPILFISNHEDIYVNQLAAILRVYVSLIRSGNMVTTDLTTRLCEILMKLGFHEAMSHKQQDSAALFQFLTDTLSMPMLTFKVDIKHGGKRDKDDQKYSNERILFVSIPEDDEDTKSQASDNSDSEEGILLEECLEHYFNNSISVKRELERRATLESIRRESNPGGEISYQPSTSGRNLSRVATDISRSQPIVEDINIDDQEKNNSVNGGTSRRLRSDSKNSVRQSIRTRSSTLSIWSINDNDTSTSKEVSLPAWMFLRLLPFYTDINEMHTADGKIQSIAKNPKEFVNRRPILPICLKRYSYNDSKAQRSQKRIIIPPIINIPRFIADDDDDDTAGDFKLILESAVCHKGTTITSGHFISVTRKNTYSLDETDEEAYNAPWYLYDDMKKKSRVVEKSFKDIFNTEWPYMLFYRLVSNDDSNSIANSPNGGNIPNRSLHENIKPIVVPHGAKGQWLDHTNLSPIISTTPSYDDLGLSSRKQSVISTTSSTPIPDISPTDPRFVDIRDKYFWYVTDKDKNYYKEECIHLKDSQETTVSLSPYYRRNSQWSETSNISSINPLPKKKDESSDINNVVDDLNKLTLTSTASSGNISYWKRSKKPKADEKDISDNINDKKNPVESINFDDMSSKSSLKSNPNSGDNTNKHLSRPQLSHRPNSSADTSDADEYKKSRLFGKKYKRRRDEYKKEKCIIM</sequence>
<proteinExistence type="predicted"/>
<feature type="region of interest" description="Disordered" evidence="1">
    <location>
        <begin position="352"/>
        <end position="378"/>
    </location>
</feature>
<reference evidence="3 4" key="1">
    <citation type="journal article" date="2004" name="Nature">
        <title>Genome evolution in yeasts.</title>
        <authorList>
            <consortium name="Genolevures"/>
            <person name="Dujon B."/>
            <person name="Sherman D."/>
            <person name="Fischer G."/>
            <person name="Durrens P."/>
            <person name="Casaregola S."/>
            <person name="Lafontaine I."/>
            <person name="de Montigny J."/>
            <person name="Marck C."/>
            <person name="Neuveglise C."/>
            <person name="Talla E."/>
            <person name="Goffard N."/>
            <person name="Frangeul L."/>
            <person name="Aigle M."/>
            <person name="Anthouard V."/>
            <person name="Babour A."/>
            <person name="Barbe V."/>
            <person name="Barnay S."/>
            <person name="Blanchin S."/>
            <person name="Beckerich J.M."/>
            <person name="Beyne E."/>
            <person name="Bleykasten C."/>
            <person name="Boisrame A."/>
            <person name="Boyer J."/>
            <person name="Cattolico L."/>
            <person name="Confanioleri F."/>
            <person name="de Daruvar A."/>
            <person name="Despons L."/>
            <person name="Fabre E."/>
            <person name="Fairhead C."/>
            <person name="Ferry-Dumazet H."/>
            <person name="Groppi A."/>
            <person name="Hantraye F."/>
            <person name="Hennequin C."/>
            <person name="Jauniaux N."/>
            <person name="Joyet P."/>
            <person name="Kachouri R."/>
            <person name="Kerrest A."/>
            <person name="Koszul R."/>
            <person name="Lemaire M."/>
            <person name="Lesur I."/>
            <person name="Ma L."/>
            <person name="Muller H."/>
            <person name="Nicaud J.M."/>
            <person name="Nikolski M."/>
            <person name="Oztas S."/>
            <person name="Ozier-Kalogeropoulos O."/>
            <person name="Pellenz S."/>
            <person name="Potier S."/>
            <person name="Richard G.F."/>
            <person name="Straub M.L."/>
            <person name="Suleau A."/>
            <person name="Swennene D."/>
            <person name="Tekaia F."/>
            <person name="Wesolowski-Louvel M."/>
            <person name="Westhof E."/>
            <person name="Wirth B."/>
            <person name="Zeniou-Meyer M."/>
            <person name="Zivanovic I."/>
            <person name="Bolotin-Fukuhara M."/>
            <person name="Thierry A."/>
            <person name="Bouchier C."/>
            <person name="Caudron B."/>
            <person name="Scarpelli C."/>
            <person name="Gaillardin C."/>
            <person name="Weissenbach J."/>
            <person name="Wincker P."/>
            <person name="Souciet J.L."/>
        </authorList>
    </citation>
    <scope>NUCLEOTIDE SEQUENCE [LARGE SCALE GENOMIC DNA]</scope>
    <source>
        <strain evidence="4">ATCC 36239 / CBS 767 / BCRC 21394 / JCM 1990 / NBRC 0083 / IGC 2968</strain>
    </source>
</reference>
<dbReference type="OrthoDB" id="6287070at2759"/>
<feature type="compositionally biased region" description="Low complexity" evidence="1">
    <location>
        <begin position="779"/>
        <end position="789"/>
    </location>
</feature>
<gene>
    <name evidence="3" type="ordered locus">DEHA2G10164g</name>
</gene>
<dbReference type="HOGENOM" id="CLU_017969_0_0_1"/>
<dbReference type="GO" id="GO:0016579">
    <property type="term" value="P:protein deubiquitination"/>
    <property type="evidence" value="ECO:0007669"/>
    <property type="project" value="InterPro"/>
</dbReference>
<protein>
    <submittedName>
        <fullName evidence="3">DEHA2G10164p</fullName>
    </submittedName>
</protein>
<dbReference type="eggNOG" id="ENOG502QWTH">
    <property type="taxonomic scope" value="Eukaryota"/>
</dbReference>
<evidence type="ECO:0000256" key="1">
    <source>
        <dbReference type="SAM" id="MobiDB-lite"/>
    </source>
</evidence>
<evidence type="ECO:0000313" key="3">
    <source>
        <dbReference type="EMBL" id="CAG90460.2"/>
    </source>
</evidence>
<feature type="compositionally biased region" description="Basic and acidic residues" evidence="1">
    <location>
        <begin position="751"/>
        <end position="768"/>
    </location>
</feature>
<dbReference type="InParanoid" id="Q6BII3"/>
<feature type="compositionally biased region" description="Polar residues" evidence="1">
    <location>
        <begin position="800"/>
        <end position="812"/>
    </location>
</feature>
<feature type="region of interest" description="Disordered" evidence="1">
    <location>
        <begin position="308"/>
        <end position="332"/>
    </location>
</feature>
<dbReference type="InterPro" id="IPR038765">
    <property type="entry name" value="Papain-like_cys_pep_sf"/>
</dbReference>
<feature type="region of interest" description="Disordered" evidence="1">
    <location>
        <begin position="746"/>
        <end position="829"/>
    </location>
</feature>
<dbReference type="SUPFAM" id="SSF54001">
    <property type="entry name" value="Cysteine proteinases"/>
    <property type="match status" value="1"/>
</dbReference>
<accession>Q6BII3</accession>